<dbReference type="GO" id="GO:0000976">
    <property type="term" value="F:transcription cis-regulatory region binding"/>
    <property type="evidence" value="ECO:0007669"/>
    <property type="project" value="TreeGrafter"/>
</dbReference>
<dbReference type="Gene3D" id="3.40.190.290">
    <property type="match status" value="1"/>
</dbReference>
<dbReference type="InterPro" id="IPR000847">
    <property type="entry name" value="LysR_HTH_N"/>
</dbReference>
<gene>
    <name evidence="6" type="ORF">DFP75_106124</name>
</gene>
<dbReference type="AlphaFoldDB" id="A0A318UXF5"/>
<dbReference type="InterPro" id="IPR005119">
    <property type="entry name" value="LysR_subst-bd"/>
</dbReference>
<evidence type="ECO:0000256" key="1">
    <source>
        <dbReference type="ARBA" id="ARBA00009437"/>
    </source>
</evidence>
<feature type="domain" description="HTH lysR-type" evidence="5">
    <location>
        <begin position="1"/>
        <end position="58"/>
    </location>
</feature>
<evidence type="ECO:0000313" key="6">
    <source>
        <dbReference type="EMBL" id="PYF80483.1"/>
    </source>
</evidence>
<keyword evidence="2" id="KW-0805">Transcription regulation</keyword>
<proteinExistence type="inferred from homology"/>
<dbReference type="PANTHER" id="PTHR30126">
    <property type="entry name" value="HTH-TYPE TRANSCRIPTIONAL REGULATOR"/>
    <property type="match status" value="1"/>
</dbReference>
<reference evidence="6 7" key="1">
    <citation type="submission" date="2018-06" db="EMBL/GenBank/DDBJ databases">
        <title>Genomic Encyclopedia of Type Strains, Phase III (KMG-III): the genomes of soil and plant-associated and newly described type strains.</title>
        <authorList>
            <person name="Whitman W."/>
        </authorList>
    </citation>
    <scope>NUCLEOTIDE SEQUENCE [LARGE SCALE GENOMIC DNA]</scope>
    <source>
        <strain evidence="6 7">CECT 7730</strain>
    </source>
</reference>
<organism evidence="6 7">
    <name type="scientific">Marinomonas alcarazii</name>
    <dbReference type="NCBI Taxonomy" id="491949"/>
    <lineage>
        <taxon>Bacteria</taxon>
        <taxon>Pseudomonadati</taxon>
        <taxon>Pseudomonadota</taxon>
        <taxon>Gammaproteobacteria</taxon>
        <taxon>Oceanospirillales</taxon>
        <taxon>Oceanospirillaceae</taxon>
        <taxon>Marinomonas</taxon>
    </lineage>
</organism>
<evidence type="ECO:0000259" key="5">
    <source>
        <dbReference type="PROSITE" id="PS50931"/>
    </source>
</evidence>
<dbReference type="Pfam" id="PF03466">
    <property type="entry name" value="LysR_substrate"/>
    <property type="match status" value="1"/>
</dbReference>
<dbReference type="EMBL" id="QKLW01000006">
    <property type="protein sequence ID" value="PYF80483.1"/>
    <property type="molecule type" value="Genomic_DNA"/>
</dbReference>
<dbReference type="RefSeq" id="WP_110576376.1">
    <property type="nucleotide sequence ID" value="NZ_QKLW01000006.1"/>
</dbReference>
<keyword evidence="7" id="KW-1185">Reference proteome</keyword>
<evidence type="ECO:0000256" key="4">
    <source>
        <dbReference type="ARBA" id="ARBA00023163"/>
    </source>
</evidence>
<keyword evidence="3 6" id="KW-0238">DNA-binding</keyword>
<dbReference type="FunFam" id="1.10.10.10:FF:000001">
    <property type="entry name" value="LysR family transcriptional regulator"/>
    <property type="match status" value="1"/>
</dbReference>
<dbReference type="SUPFAM" id="SSF53850">
    <property type="entry name" value="Periplasmic binding protein-like II"/>
    <property type="match status" value="1"/>
</dbReference>
<dbReference type="Proteomes" id="UP000247551">
    <property type="component" value="Unassembled WGS sequence"/>
</dbReference>
<sequence length="300" mass="33066">MELQQLRMFKAIADLGSIAKAAEKLHCVPSNITTRIKHLEDELGEPLLIRQGRGVILSPSGNLFLEYTNKILMLAQESKRAIARDSTPAGKLSIGAIESSATSRLPKLLSKYHQLHPSVDIEFSTSTWENLEEAVAKHELDSAIIAVKSVNPNIECIEIYHEELVLIASPSFEPITSPTSLIGRNIYMWPTGCPYRKALENWLEKNSVSVPITSIASYGTILGCVSAGAGVSLVPRGLYEQFKQIGGIKGYVFDQLHPVANYFIWNKNTGYHSAKEAFLELICTELTTLNVNTSAHNMTP</sequence>
<comment type="similarity">
    <text evidence="1">Belongs to the LysR transcriptional regulatory family.</text>
</comment>
<dbReference type="PROSITE" id="PS50931">
    <property type="entry name" value="HTH_LYSR"/>
    <property type="match status" value="1"/>
</dbReference>
<dbReference type="Gene3D" id="1.10.10.10">
    <property type="entry name" value="Winged helix-like DNA-binding domain superfamily/Winged helix DNA-binding domain"/>
    <property type="match status" value="1"/>
</dbReference>
<evidence type="ECO:0000256" key="2">
    <source>
        <dbReference type="ARBA" id="ARBA00023015"/>
    </source>
</evidence>
<protein>
    <submittedName>
        <fullName evidence="6">DNA-binding transcriptional LysR family regulator</fullName>
    </submittedName>
</protein>
<dbReference type="SUPFAM" id="SSF46785">
    <property type="entry name" value="Winged helix' DNA-binding domain"/>
    <property type="match status" value="1"/>
</dbReference>
<dbReference type="InterPro" id="IPR036390">
    <property type="entry name" value="WH_DNA-bd_sf"/>
</dbReference>
<accession>A0A318UXF5</accession>
<dbReference type="Pfam" id="PF00126">
    <property type="entry name" value="HTH_1"/>
    <property type="match status" value="1"/>
</dbReference>
<dbReference type="PANTHER" id="PTHR30126:SF40">
    <property type="entry name" value="HTH-TYPE TRANSCRIPTIONAL REGULATOR GLTR"/>
    <property type="match status" value="1"/>
</dbReference>
<evidence type="ECO:0000313" key="7">
    <source>
        <dbReference type="Proteomes" id="UP000247551"/>
    </source>
</evidence>
<name>A0A318UXF5_9GAMM</name>
<evidence type="ECO:0000256" key="3">
    <source>
        <dbReference type="ARBA" id="ARBA00023125"/>
    </source>
</evidence>
<comment type="caution">
    <text evidence="6">The sequence shown here is derived from an EMBL/GenBank/DDBJ whole genome shotgun (WGS) entry which is preliminary data.</text>
</comment>
<dbReference type="InterPro" id="IPR036388">
    <property type="entry name" value="WH-like_DNA-bd_sf"/>
</dbReference>
<dbReference type="GO" id="GO:0003700">
    <property type="term" value="F:DNA-binding transcription factor activity"/>
    <property type="evidence" value="ECO:0007669"/>
    <property type="project" value="InterPro"/>
</dbReference>
<keyword evidence="4" id="KW-0804">Transcription</keyword>